<dbReference type="Gene3D" id="3.30.1150.10">
    <property type="match status" value="1"/>
</dbReference>
<feature type="signal peptide" evidence="1">
    <location>
        <begin position="1"/>
        <end position="26"/>
    </location>
</feature>
<dbReference type="GO" id="GO:0055085">
    <property type="term" value="P:transmembrane transport"/>
    <property type="evidence" value="ECO:0007669"/>
    <property type="project" value="InterPro"/>
</dbReference>
<evidence type="ECO:0000313" key="4">
    <source>
        <dbReference type="Proteomes" id="UP000199477"/>
    </source>
</evidence>
<feature type="chain" id="PRO_5011577884" evidence="1">
    <location>
        <begin position="27"/>
        <end position="151"/>
    </location>
</feature>
<keyword evidence="4" id="KW-1185">Reference proteome</keyword>
<keyword evidence="1" id="KW-0732">Signal</keyword>
<organism evidence="3 4">
    <name type="scientific">Dyella marensis</name>
    <dbReference type="NCBI Taxonomy" id="500610"/>
    <lineage>
        <taxon>Bacteria</taxon>
        <taxon>Pseudomonadati</taxon>
        <taxon>Pseudomonadota</taxon>
        <taxon>Gammaproteobacteria</taxon>
        <taxon>Lysobacterales</taxon>
        <taxon>Rhodanobacteraceae</taxon>
        <taxon>Dyella</taxon>
    </lineage>
</organism>
<evidence type="ECO:0000313" key="3">
    <source>
        <dbReference type="EMBL" id="SFF13499.1"/>
    </source>
</evidence>
<dbReference type="STRING" id="500610.SAMN02799615_02526"/>
<evidence type="ECO:0000256" key="1">
    <source>
        <dbReference type="SAM" id="SignalP"/>
    </source>
</evidence>
<evidence type="ECO:0000259" key="2">
    <source>
        <dbReference type="Pfam" id="PF03544"/>
    </source>
</evidence>
<dbReference type="SUPFAM" id="SSF74653">
    <property type="entry name" value="TolA/TonB C-terminal domain"/>
    <property type="match status" value="1"/>
</dbReference>
<name>A0A1I2G8K5_9GAMM</name>
<gene>
    <name evidence="3" type="ORF">SAMN02799615_02526</name>
</gene>
<dbReference type="InterPro" id="IPR037682">
    <property type="entry name" value="TonB_C"/>
</dbReference>
<accession>A0A1I2G8K5</accession>
<dbReference type="RefSeq" id="WP_026635530.1">
    <property type="nucleotide sequence ID" value="NZ_FONH01000008.1"/>
</dbReference>
<sequence>MNTMLRSLSLAAATALALAAATPALAQSQARRVGPEQLSSYWILLNFGSVQADVPNSGQNLTKPGCVAITYEIGTDGKPQDAAINKVMPKSDLGSAALSLVKRFEYGPSLNNGSKKEPVSTYYVVGFNLPEDKAAAKQVTDACRLPGYDQA</sequence>
<protein>
    <submittedName>
        <fullName evidence="3">TonB protein C-terminal</fullName>
    </submittedName>
</protein>
<dbReference type="Pfam" id="PF03544">
    <property type="entry name" value="TonB_C"/>
    <property type="match status" value="1"/>
</dbReference>
<dbReference type="AlphaFoldDB" id="A0A1I2G8K5"/>
<proteinExistence type="predicted"/>
<reference evidence="4" key="1">
    <citation type="submission" date="2016-10" db="EMBL/GenBank/DDBJ databases">
        <authorList>
            <person name="Varghese N."/>
            <person name="Submissions S."/>
        </authorList>
    </citation>
    <scope>NUCLEOTIDE SEQUENCE [LARGE SCALE GENOMIC DNA]</scope>
    <source>
        <strain evidence="4">UNC178MFTsu3.1</strain>
    </source>
</reference>
<dbReference type="Proteomes" id="UP000199477">
    <property type="component" value="Unassembled WGS sequence"/>
</dbReference>
<dbReference type="EMBL" id="FONH01000008">
    <property type="protein sequence ID" value="SFF13499.1"/>
    <property type="molecule type" value="Genomic_DNA"/>
</dbReference>
<feature type="domain" description="TonB C-terminal" evidence="2">
    <location>
        <begin position="63"/>
        <end position="119"/>
    </location>
</feature>